<dbReference type="Proteomes" id="UP001054837">
    <property type="component" value="Unassembled WGS sequence"/>
</dbReference>
<organism evidence="2 3">
    <name type="scientific">Caerostris darwini</name>
    <dbReference type="NCBI Taxonomy" id="1538125"/>
    <lineage>
        <taxon>Eukaryota</taxon>
        <taxon>Metazoa</taxon>
        <taxon>Ecdysozoa</taxon>
        <taxon>Arthropoda</taxon>
        <taxon>Chelicerata</taxon>
        <taxon>Arachnida</taxon>
        <taxon>Araneae</taxon>
        <taxon>Araneomorphae</taxon>
        <taxon>Entelegynae</taxon>
        <taxon>Araneoidea</taxon>
        <taxon>Araneidae</taxon>
        <taxon>Caerostris</taxon>
    </lineage>
</organism>
<comment type="caution">
    <text evidence="2">The sequence shown here is derived from an EMBL/GenBank/DDBJ whole genome shotgun (WGS) entry which is preliminary data.</text>
</comment>
<protein>
    <submittedName>
        <fullName evidence="2">Uncharacterized protein</fullName>
    </submittedName>
</protein>
<keyword evidence="3" id="KW-1185">Reference proteome</keyword>
<name>A0AAV4VIR9_9ARAC</name>
<feature type="region of interest" description="Disordered" evidence="1">
    <location>
        <begin position="19"/>
        <end position="39"/>
    </location>
</feature>
<dbReference type="AlphaFoldDB" id="A0AAV4VIR9"/>
<evidence type="ECO:0000256" key="1">
    <source>
        <dbReference type="SAM" id="MobiDB-lite"/>
    </source>
</evidence>
<gene>
    <name evidence="2" type="ORF">CDAR_564301</name>
</gene>
<reference evidence="2 3" key="1">
    <citation type="submission" date="2021-06" db="EMBL/GenBank/DDBJ databases">
        <title>Caerostris darwini draft genome.</title>
        <authorList>
            <person name="Kono N."/>
            <person name="Arakawa K."/>
        </authorList>
    </citation>
    <scope>NUCLEOTIDE SEQUENCE [LARGE SCALE GENOMIC DNA]</scope>
</reference>
<proteinExistence type="predicted"/>
<dbReference type="EMBL" id="BPLQ01013145">
    <property type="protein sequence ID" value="GIY70311.1"/>
    <property type="molecule type" value="Genomic_DNA"/>
</dbReference>
<accession>A0AAV4VIR9</accession>
<evidence type="ECO:0000313" key="3">
    <source>
        <dbReference type="Proteomes" id="UP001054837"/>
    </source>
</evidence>
<evidence type="ECO:0000313" key="2">
    <source>
        <dbReference type="EMBL" id="GIY70311.1"/>
    </source>
</evidence>
<sequence>MRLGPLHFTSDAAMNFSTSRSRAANKLSKTMPKKKKKKRRKRRFASWIFRYLVYNCCKVVWKCSDEYRELNLMPYVTPGKNGVPEKRRSDPGES</sequence>